<protein>
    <submittedName>
        <fullName evidence="8">S8 family serine peptidase</fullName>
    </submittedName>
</protein>
<evidence type="ECO:0000259" key="7">
    <source>
        <dbReference type="Pfam" id="PF00082"/>
    </source>
</evidence>
<sequence>MAMPDLRMASLASPERETLAWIEELRQHSGVASAVPDYRVSAHTPLDEPLYPEQWHYGLINAPTAWQLAANGGLGAVVAVLDTGLFRDSNGWHPDLADNVVNPLPAGTDFVSGDNNPQDPGNDIGSNVFHGTHVAGTVAASASNQIGGTGVAFNSEILPVRVLGEGGTGSSSDLIDAIVWIGGADSPKADVVNLSLGGLPEIELLQNAITSIVNNGVIVVAAAGNQTSSVRSYPAAAQSVFAVSGVDGAGNIATYSNFGPWVDLAAPGGDGLRDANLDGRADLVISTSASISSDGFFVPDYIGLQGTSMASPHVAGVFALMKSIKPDLDYGTLKAWLEAGALTDPVEGGRSDELGYGVINAAKAVMAAIDNPSITVLSASPSVVSLSSETNPTQVVDLQVFGGFPDTVTIESAIASPDWLDVSLVENPLSLTLMLNTDNLSPDIPARTTLTVNYTSDSARTLKLPVVAELVTDETSRNAGQHFILLVNTVPDENDFFQAEAQVVASAIDGEYQFGFRLDDGVEPKNLNEVSPGTYYLVGGTDLDNDGVICQPGEACAEYPVAGLREMVQVDESTDLTGIRMITGYSRPSISSASRDVLPRPGFEGYRLIDKVLPGNRDSKKVGVNP</sequence>
<evidence type="ECO:0000256" key="2">
    <source>
        <dbReference type="ARBA" id="ARBA00022670"/>
    </source>
</evidence>
<evidence type="ECO:0000313" key="8">
    <source>
        <dbReference type="EMBL" id="WZF89930.1"/>
    </source>
</evidence>
<keyword evidence="9" id="KW-1185">Reference proteome</keyword>
<dbReference type="PANTHER" id="PTHR43806">
    <property type="entry name" value="PEPTIDASE S8"/>
    <property type="match status" value="1"/>
</dbReference>
<evidence type="ECO:0000256" key="3">
    <source>
        <dbReference type="ARBA" id="ARBA00022801"/>
    </source>
</evidence>
<dbReference type="PANTHER" id="PTHR43806:SF11">
    <property type="entry name" value="CEREVISIN-RELATED"/>
    <property type="match status" value="1"/>
</dbReference>
<dbReference type="RefSeq" id="WP_341582423.1">
    <property type="nucleotide sequence ID" value="NZ_CP101118.1"/>
</dbReference>
<dbReference type="Proteomes" id="UP001475781">
    <property type="component" value="Chromosome"/>
</dbReference>
<feature type="active site" description="Charge relay system" evidence="5">
    <location>
        <position position="130"/>
    </location>
</feature>
<dbReference type="InterPro" id="IPR022398">
    <property type="entry name" value="Peptidase_S8_His-AS"/>
</dbReference>
<proteinExistence type="inferred from homology"/>
<evidence type="ECO:0000256" key="6">
    <source>
        <dbReference type="RuleBase" id="RU003355"/>
    </source>
</evidence>
<dbReference type="Pfam" id="PF00082">
    <property type="entry name" value="Peptidase_S8"/>
    <property type="match status" value="1"/>
</dbReference>
<keyword evidence="4 5" id="KW-0720">Serine protease</keyword>
<evidence type="ECO:0000256" key="5">
    <source>
        <dbReference type="PROSITE-ProRule" id="PRU01240"/>
    </source>
</evidence>
<dbReference type="InterPro" id="IPR015500">
    <property type="entry name" value="Peptidase_S8_subtilisin-rel"/>
</dbReference>
<gene>
    <name evidence="8" type="ORF">NLK58_06990</name>
</gene>
<feature type="domain" description="Peptidase S8/S53" evidence="7">
    <location>
        <begin position="75"/>
        <end position="357"/>
    </location>
</feature>
<dbReference type="PROSITE" id="PS00136">
    <property type="entry name" value="SUBTILASE_ASP"/>
    <property type="match status" value="1"/>
</dbReference>
<feature type="active site" description="Charge relay system" evidence="5">
    <location>
        <position position="82"/>
    </location>
</feature>
<reference evidence="8 9" key="1">
    <citation type="submission" date="2022-07" db="EMBL/GenBank/DDBJ databases">
        <title>A copper resistant bacterium isolated from sediment samples of deep sea hydrothermal areas.</title>
        <authorList>
            <person name="Zeng X."/>
        </authorList>
    </citation>
    <scope>NUCLEOTIDE SEQUENCE [LARGE SCALE GENOMIC DNA]</scope>
    <source>
        <strain evidence="9">CuT 6</strain>
    </source>
</reference>
<evidence type="ECO:0000256" key="1">
    <source>
        <dbReference type="ARBA" id="ARBA00011073"/>
    </source>
</evidence>
<dbReference type="PRINTS" id="PR00723">
    <property type="entry name" value="SUBTILISIN"/>
</dbReference>
<dbReference type="PROSITE" id="PS00137">
    <property type="entry name" value="SUBTILASE_HIS"/>
    <property type="match status" value="1"/>
</dbReference>
<dbReference type="InterPro" id="IPR023827">
    <property type="entry name" value="Peptidase_S8_Asp-AS"/>
</dbReference>
<dbReference type="SUPFAM" id="SSF52743">
    <property type="entry name" value="Subtilisin-like"/>
    <property type="match status" value="1"/>
</dbReference>
<evidence type="ECO:0000313" key="9">
    <source>
        <dbReference type="Proteomes" id="UP001475781"/>
    </source>
</evidence>
<dbReference type="InterPro" id="IPR023828">
    <property type="entry name" value="Peptidase_S8_Ser-AS"/>
</dbReference>
<accession>A0ABZ2W5X2</accession>
<dbReference type="PROSITE" id="PS00138">
    <property type="entry name" value="SUBTILASE_SER"/>
    <property type="match status" value="1"/>
</dbReference>
<keyword evidence="3 5" id="KW-0378">Hydrolase</keyword>
<dbReference type="PIRSF" id="PIRSF037893">
    <property type="entry name" value="Subtilisin_rel_Maqu_2796"/>
    <property type="match status" value="1"/>
</dbReference>
<dbReference type="InterPro" id="IPR000209">
    <property type="entry name" value="Peptidase_S8/S53_dom"/>
</dbReference>
<name>A0ABZ2W5X2_9GAMM</name>
<dbReference type="InterPro" id="IPR036852">
    <property type="entry name" value="Peptidase_S8/S53_dom_sf"/>
</dbReference>
<evidence type="ECO:0000256" key="4">
    <source>
        <dbReference type="ARBA" id="ARBA00022825"/>
    </source>
</evidence>
<dbReference type="InterPro" id="IPR017309">
    <property type="entry name" value="Pept_S8A_subtilisin_proteobac"/>
</dbReference>
<dbReference type="EMBL" id="CP101118">
    <property type="protein sequence ID" value="WZF89930.1"/>
    <property type="molecule type" value="Genomic_DNA"/>
</dbReference>
<keyword evidence="2 5" id="KW-0645">Protease</keyword>
<dbReference type="InterPro" id="IPR050131">
    <property type="entry name" value="Peptidase_S8_subtilisin-like"/>
</dbReference>
<feature type="active site" description="Charge relay system" evidence="5">
    <location>
        <position position="308"/>
    </location>
</feature>
<dbReference type="Gene3D" id="3.40.50.200">
    <property type="entry name" value="Peptidase S8/S53 domain"/>
    <property type="match status" value="1"/>
</dbReference>
<comment type="similarity">
    <text evidence="1 5 6">Belongs to the peptidase S8 family.</text>
</comment>
<dbReference type="PROSITE" id="PS51892">
    <property type="entry name" value="SUBTILASE"/>
    <property type="match status" value="1"/>
</dbReference>
<organism evidence="8 9">
    <name type="scientific">Marinobacter metalliresistant</name>
    <dbReference type="NCBI Taxonomy" id="2961995"/>
    <lineage>
        <taxon>Bacteria</taxon>
        <taxon>Pseudomonadati</taxon>
        <taxon>Pseudomonadota</taxon>
        <taxon>Gammaproteobacteria</taxon>
        <taxon>Pseudomonadales</taxon>
        <taxon>Marinobacteraceae</taxon>
        <taxon>Marinobacter</taxon>
    </lineage>
</organism>